<evidence type="ECO:0000313" key="2">
    <source>
        <dbReference type="Proteomes" id="UP000692954"/>
    </source>
</evidence>
<sequence length="53" mass="6476">MHGHLCFVKKFRIRRYRILENNIGSNWINIRAYCNWDIKINKCLIQATQIQKL</sequence>
<evidence type="ECO:0000313" key="1">
    <source>
        <dbReference type="EMBL" id="CAD8111332.1"/>
    </source>
</evidence>
<proteinExistence type="predicted"/>
<reference evidence="1" key="1">
    <citation type="submission" date="2021-01" db="EMBL/GenBank/DDBJ databases">
        <authorList>
            <consortium name="Genoscope - CEA"/>
            <person name="William W."/>
        </authorList>
    </citation>
    <scope>NUCLEOTIDE SEQUENCE</scope>
</reference>
<dbReference type="EMBL" id="CAJJDN010000098">
    <property type="protein sequence ID" value="CAD8111332.1"/>
    <property type="molecule type" value="Genomic_DNA"/>
</dbReference>
<comment type="caution">
    <text evidence="1">The sequence shown here is derived from an EMBL/GenBank/DDBJ whole genome shotgun (WGS) entry which is preliminary data.</text>
</comment>
<accession>A0A8S1Q781</accession>
<dbReference type="Proteomes" id="UP000692954">
    <property type="component" value="Unassembled WGS sequence"/>
</dbReference>
<organism evidence="1 2">
    <name type="scientific">Paramecium sonneborni</name>
    <dbReference type="NCBI Taxonomy" id="65129"/>
    <lineage>
        <taxon>Eukaryota</taxon>
        <taxon>Sar</taxon>
        <taxon>Alveolata</taxon>
        <taxon>Ciliophora</taxon>
        <taxon>Intramacronucleata</taxon>
        <taxon>Oligohymenophorea</taxon>
        <taxon>Peniculida</taxon>
        <taxon>Parameciidae</taxon>
        <taxon>Paramecium</taxon>
    </lineage>
</organism>
<dbReference type="AlphaFoldDB" id="A0A8S1Q781"/>
<gene>
    <name evidence="1" type="ORF">PSON_ATCC_30995.1.T0980012</name>
</gene>
<protein>
    <submittedName>
        <fullName evidence="1">Uncharacterized protein</fullName>
    </submittedName>
</protein>
<keyword evidence="2" id="KW-1185">Reference proteome</keyword>
<name>A0A8S1Q781_9CILI</name>